<evidence type="ECO:0008006" key="10">
    <source>
        <dbReference type="Google" id="ProtNLM"/>
    </source>
</evidence>
<evidence type="ECO:0000256" key="5">
    <source>
        <dbReference type="ARBA" id="ARBA00023136"/>
    </source>
</evidence>
<gene>
    <name evidence="8" type="ORF">H2200_006716</name>
</gene>
<feature type="transmembrane region" description="Helical" evidence="7">
    <location>
        <begin position="184"/>
        <end position="208"/>
    </location>
</feature>
<dbReference type="PANTHER" id="PTHR31123:SF4">
    <property type="entry name" value="PROTEIN ALCS"/>
    <property type="match status" value="1"/>
</dbReference>
<keyword evidence="4 7" id="KW-1133">Transmembrane helix</keyword>
<feature type="transmembrane region" description="Helical" evidence="7">
    <location>
        <begin position="228"/>
        <end position="249"/>
    </location>
</feature>
<dbReference type="InterPro" id="IPR000791">
    <property type="entry name" value="Gpr1/Fun34/SatP-like"/>
</dbReference>
<feature type="region of interest" description="Disordered" evidence="6">
    <location>
        <begin position="1"/>
        <end position="32"/>
    </location>
</feature>
<reference evidence="8" key="1">
    <citation type="submission" date="2022-10" db="EMBL/GenBank/DDBJ databases">
        <title>Culturing micro-colonial fungi from biological soil crusts in the Mojave desert and describing Neophaeococcomyces mojavensis, and introducing the new genera and species Taxawa tesnikishii.</title>
        <authorList>
            <person name="Kurbessoian T."/>
            <person name="Stajich J.E."/>
        </authorList>
    </citation>
    <scope>NUCLEOTIDE SEQUENCE</scope>
    <source>
        <strain evidence="8">TK_41</strain>
    </source>
</reference>
<dbReference type="InterPro" id="IPR051633">
    <property type="entry name" value="AceTr"/>
</dbReference>
<evidence type="ECO:0000313" key="9">
    <source>
        <dbReference type="Proteomes" id="UP001172673"/>
    </source>
</evidence>
<dbReference type="Pfam" id="PF01184">
    <property type="entry name" value="Gpr1_Fun34_YaaH"/>
    <property type="match status" value="1"/>
</dbReference>
<comment type="caution">
    <text evidence="8">The sequence shown here is derived from an EMBL/GenBank/DDBJ whole genome shotgun (WGS) entry which is preliminary data.</text>
</comment>
<keyword evidence="5 7" id="KW-0472">Membrane</keyword>
<comment type="subcellular location">
    <subcellularLocation>
        <location evidence="1">Membrane</location>
        <topology evidence="1">Multi-pass membrane protein</topology>
    </subcellularLocation>
</comment>
<evidence type="ECO:0000256" key="1">
    <source>
        <dbReference type="ARBA" id="ARBA00004141"/>
    </source>
</evidence>
<dbReference type="Proteomes" id="UP001172673">
    <property type="component" value="Unassembled WGS sequence"/>
</dbReference>
<keyword evidence="3 7" id="KW-0812">Transmembrane</keyword>
<evidence type="ECO:0000313" key="8">
    <source>
        <dbReference type="EMBL" id="KAJ9608945.1"/>
    </source>
</evidence>
<feature type="transmembrane region" description="Helical" evidence="7">
    <location>
        <begin position="291"/>
        <end position="316"/>
    </location>
</feature>
<organism evidence="8 9">
    <name type="scientific">Cladophialophora chaetospira</name>
    <dbReference type="NCBI Taxonomy" id="386627"/>
    <lineage>
        <taxon>Eukaryota</taxon>
        <taxon>Fungi</taxon>
        <taxon>Dikarya</taxon>
        <taxon>Ascomycota</taxon>
        <taxon>Pezizomycotina</taxon>
        <taxon>Eurotiomycetes</taxon>
        <taxon>Chaetothyriomycetidae</taxon>
        <taxon>Chaetothyriales</taxon>
        <taxon>Herpotrichiellaceae</taxon>
        <taxon>Cladophialophora</taxon>
    </lineage>
</organism>
<proteinExistence type="inferred from homology"/>
<feature type="transmembrane region" description="Helical" evidence="7">
    <location>
        <begin position="151"/>
        <end position="172"/>
    </location>
</feature>
<feature type="transmembrane region" description="Helical" evidence="7">
    <location>
        <begin position="125"/>
        <end position="145"/>
    </location>
</feature>
<name>A0AA38X8X4_9EURO</name>
<feature type="compositionally biased region" description="Polar residues" evidence="6">
    <location>
        <begin position="12"/>
        <end position="32"/>
    </location>
</feature>
<dbReference type="EMBL" id="JAPDRK010000009">
    <property type="protein sequence ID" value="KAJ9608945.1"/>
    <property type="molecule type" value="Genomic_DNA"/>
</dbReference>
<evidence type="ECO:0000256" key="2">
    <source>
        <dbReference type="ARBA" id="ARBA00005587"/>
    </source>
</evidence>
<evidence type="ECO:0000256" key="7">
    <source>
        <dbReference type="SAM" id="Phobius"/>
    </source>
</evidence>
<feature type="transmembrane region" description="Helical" evidence="7">
    <location>
        <begin position="256"/>
        <end position="279"/>
    </location>
</feature>
<evidence type="ECO:0000256" key="4">
    <source>
        <dbReference type="ARBA" id="ARBA00022989"/>
    </source>
</evidence>
<dbReference type="GO" id="GO:0005886">
    <property type="term" value="C:plasma membrane"/>
    <property type="evidence" value="ECO:0007669"/>
    <property type="project" value="TreeGrafter"/>
</dbReference>
<dbReference type="AlphaFoldDB" id="A0AA38X8X4"/>
<comment type="similarity">
    <text evidence="2">Belongs to the acetate uptake transporter (AceTr) (TC 2.A.96) family.</text>
</comment>
<protein>
    <recommendedName>
        <fullName evidence="10">Protein alcS</fullName>
    </recommendedName>
</protein>
<accession>A0AA38X8X4</accession>
<keyword evidence="9" id="KW-1185">Reference proteome</keyword>
<sequence length="341" mass="36878">MAARGYAITGPLQRSRSNNYYNPQPTSQTTYETSFYVDDKLGYQTQTAAVPPLNVRRDPAATANAPLPPLPIPPPPKFEDSSMVTIPADLFDRMFLQAQDQAKVDAASGPTAATHHRQFANPTPLSVVGFLLALSPLSCDLMGWRGAGGNGAASIGVYFFIGGLLMLFGGLLEYMNGPTSTFPFVVFSSFGGFWLSYGATLLPFFNAFGAYSPTADAGDIRLGLATQGFNASFGFFMLFMALLCLVYLICALRTNAVFCVIFAGLFVGFIFLTVTFWFVAEADAAASKTLYLGGASFFVTCMAGWYLLFALLFIAVDFPLRLPLIPLGGFVKGYEERKKAF</sequence>
<dbReference type="GO" id="GO:0015123">
    <property type="term" value="F:acetate transmembrane transporter activity"/>
    <property type="evidence" value="ECO:0007669"/>
    <property type="project" value="TreeGrafter"/>
</dbReference>
<dbReference type="PANTHER" id="PTHR31123">
    <property type="entry name" value="ACCUMULATION OF DYADS PROTEIN 2-RELATED"/>
    <property type="match status" value="1"/>
</dbReference>
<evidence type="ECO:0000256" key="6">
    <source>
        <dbReference type="SAM" id="MobiDB-lite"/>
    </source>
</evidence>
<evidence type="ECO:0000256" key="3">
    <source>
        <dbReference type="ARBA" id="ARBA00022692"/>
    </source>
</evidence>